<feature type="region of interest" description="Disordered" evidence="2">
    <location>
        <begin position="27"/>
        <end position="46"/>
    </location>
</feature>
<feature type="region of interest" description="Disordered" evidence="2">
    <location>
        <begin position="744"/>
        <end position="910"/>
    </location>
</feature>
<dbReference type="STRING" id="231916.A0A409VVS1"/>
<evidence type="ECO:0000256" key="2">
    <source>
        <dbReference type="SAM" id="MobiDB-lite"/>
    </source>
</evidence>
<feature type="compositionally biased region" description="Polar residues" evidence="2">
    <location>
        <begin position="494"/>
        <end position="503"/>
    </location>
</feature>
<feature type="compositionally biased region" description="Polar residues" evidence="2">
    <location>
        <begin position="1011"/>
        <end position="1048"/>
    </location>
</feature>
<feature type="region of interest" description="Disordered" evidence="2">
    <location>
        <begin position="303"/>
        <end position="460"/>
    </location>
</feature>
<feature type="compositionally biased region" description="Polar residues" evidence="2">
    <location>
        <begin position="1348"/>
        <end position="1367"/>
    </location>
</feature>
<feature type="compositionally biased region" description="Low complexity" evidence="2">
    <location>
        <begin position="1093"/>
        <end position="1105"/>
    </location>
</feature>
<feature type="region of interest" description="Disordered" evidence="2">
    <location>
        <begin position="127"/>
        <end position="175"/>
    </location>
</feature>
<feature type="compositionally biased region" description="Low complexity" evidence="2">
    <location>
        <begin position="816"/>
        <end position="836"/>
    </location>
</feature>
<protein>
    <submittedName>
        <fullName evidence="3">Uncharacterized protein</fullName>
    </submittedName>
</protein>
<feature type="compositionally biased region" description="Low complexity" evidence="2">
    <location>
        <begin position="744"/>
        <end position="753"/>
    </location>
</feature>
<organism evidence="3 4">
    <name type="scientific">Gymnopilus dilepis</name>
    <dbReference type="NCBI Taxonomy" id="231916"/>
    <lineage>
        <taxon>Eukaryota</taxon>
        <taxon>Fungi</taxon>
        <taxon>Dikarya</taxon>
        <taxon>Basidiomycota</taxon>
        <taxon>Agaricomycotina</taxon>
        <taxon>Agaricomycetes</taxon>
        <taxon>Agaricomycetidae</taxon>
        <taxon>Agaricales</taxon>
        <taxon>Agaricineae</taxon>
        <taxon>Hymenogastraceae</taxon>
        <taxon>Gymnopilus</taxon>
    </lineage>
</organism>
<feature type="compositionally biased region" description="Polar residues" evidence="2">
    <location>
        <begin position="793"/>
        <end position="815"/>
    </location>
</feature>
<evidence type="ECO:0000256" key="1">
    <source>
        <dbReference type="SAM" id="Coils"/>
    </source>
</evidence>
<feature type="compositionally biased region" description="Polar residues" evidence="2">
    <location>
        <begin position="444"/>
        <end position="460"/>
    </location>
</feature>
<feature type="compositionally biased region" description="Polar residues" evidence="2">
    <location>
        <begin position="768"/>
        <end position="784"/>
    </location>
</feature>
<evidence type="ECO:0000313" key="3">
    <source>
        <dbReference type="EMBL" id="PPQ70330.1"/>
    </source>
</evidence>
<feature type="compositionally biased region" description="Low complexity" evidence="2">
    <location>
        <begin position="896"/>
        <end position="910"/>
    </location>
</feature>
<keyword evidence="4" id="KW-1185">Reference proteome</keyword>
<feature type="coiled-coil region" evidence="1">
    <location>
        <begin position="1280"/>
        <end position="1307"/>
    </location>
</feature>
<gene>
    <name evidence="3" type="ORF">CVT26_014602</name>
</gene>
<name>A0A409VVS1_9AGAR</name>
<feature type="region of interest" description="Disordered" evidence="2">
    <location>
        <begin position="1003"/>
        <end position="1132"/>
    </location>
</feature>
<evidence type="ECO:0000313" key="4">
    <source>
        <dbReference type="Proteomes" id="UP000284706"/>
    </source>
</evidence>
<feature type="compositionally biased region" description="Polar residues" evidence="2">
    <location>
        <begin position="594"/>
        <end position="604"/>
    </location>
</feature>
<feature type="compositionally biased region" description="Low complexity" evidence="2">
    <location>
        <begin position="844"/>
        <end position="870"/>
    </location>
</feature>
<feature type="compositionally biased region" description="Basic residues" evidence="2">
    <location>
        <begin position="1327"/>
        <end position="1338"/>
    </location>
</feature>
<feature type="compositionally biased region" description="Polar residues" evidence="2">
    <location>
        <begin position="415"/>
        <end position="432"/>
    </location>
</feature>
<comment type="caution">
    <text evidence="3">The sequence shown here is derived from an EMBL/GenBank/DDBJ whole genome shotgun (WGS) entry which is preliminary data.</text>
</comment>
<reference evidence="3 4" key="1">
    <citation type="journal article" date="2018" name="Evol. Lett.">
        <title>Horizontal gene cluster transfer increased hallucinogenic mushroom diversity.</title>
        <authorList>
            <person name="Reynolds H.T."/>
            <person name="Vijayakumar V."/>
            <person name="Gluck-Thaler E."/>
            <person name="Korotkin H.B."/>
            <person name="Matheny P.B."/>
            <person name="Slot J.C."/>
        </authorList>
    </citation>
    <scope>NUCLEOTIDE SEQUENCE [LARGE SCALE GENOMIC DNA]</scope>
    <source>
        <strain evidence="3 4">SRW20</strain>
    </source>
</reference>
<feature type="compositionally biased region" description="Polar residues" evidence="2">
    <location>
        <begin position="218"/>
        <end position="251"/>
    </location>
</feature>
<feature type="region of interest" description="Disordered" evidence="2">
    <location>
        <begin position="1446"/>
        <end position="1477"/>
    </location>
</feature>
<feature type="compositionally biased region" description="Low complexity" evidence="2">
    <location>
        <begin position="1454"/>
        <end position="1477"/>
    </location>
</feature>
<feature type="region of interest" description="Disordered" evidence="2">
    <location>
        <begin position="491"/>
        <end position="612"/>
    </location>
</feature>
<feature type="compositionally biased region" description="Polar residues" evidence="2">
    <location>
        <begin position="345"/>
        <end position="373"/>
    </location>
</feature>
<dbReference type="InParanoid" id="A0A409VVS1"/>
<dbReference type="EMBL" id="NHYE01005545">
    <property type="protein sequence ID" value="PPQ70330.1"/>
    <property type="molecule type" value="Genomic_DNA"/>
</dbReference>
<dbReference type="OrthoDB" id="3271284at2759"/>
<feature type="compositionally biased region" description="Low complexity" evidence="2">
    <location>
        <begin position="569"/>
        <end position="584"/>
    </location>
</feature>
<feature type="compositionally biased region" description="Pro residues" evidence="2">
    <location>
        <begin position="395"/>
        <end position="408"/>
    </location>
</feature>
<feature type="region of interest" description="Disordered" evidence="2">
    <location>
        <begin position="1321"/>
        <end position="1400"/>
    </location>
</feature>
<feature type="region of interest" description="Disordered" evidence="2">
    <location>
        <begin position="203"/>
        <end position="251"/>
    </location>
</feature>
<sequence>MPALPSFINYKPGRKTKVGIKSPFSLLRGEQQPAPSPPIPGPSNLSTTQFAASEVIDINDQGGRYSDLDFDGGKPIDESEKNLVDEEPVLPRPVNSPLPQVQLDIDLSPEALTDWFAANFLRSSVLSEAEPGKASGSGLRNEIYNASSNGGGPSVKQEGRRGSGDDDDSYASSSEDVIANLEAMNPSHFGKLPGYENFNRLEQSSPRKQAPNPITIPAGQSQSPQATRSSNGISSYKSPRPTSSMDTPLSSAVSGTTLARALMSNTFVLSNDNRASRYRSGLVGLTRSDSMTLPRDSFQASYNNDRFSVGPDAPAMPSNAELLYEPPKKTRSPVESRERKKQAFSRRSSTGSLSTKALQDSMSVTSGRPNSALFSPGIEFDINSIMSKSPESEKPPPLPRSPLPPTPKLPYSAGADSNFTQSSGSGSAQEVTQRAPPEPHLLSPYTNLSSPSASFESHQSARNLDDVLNYYSLPDSPAPLLAGANYRPAVSPISEESTSQLSPPSIFRSDKRESQRSTPVGARSPLSWRGRGDSLPLPRTPPDAARRSPKQPSLSPVGERPRSTTQLPSPSSSQSASSFASAGSDLLAPPPVSSIFNRQRSGSAPSPIKVVRDSRDANAYQITVTPQISDAGTPTTDDEVVVTQEFPETPDAFSPLLTTGTDESPGMLQTLGGHEVAPMPSVPMSATFPNRNSSQPSLAQQLLLNRAGTTVRHAPQASVSKIWTNGLGGRSASPSSRRIADISQHSLEGSSSSLAKPEVTVEGPSNGLHGQTITEEELSNSPEETSAPPLPSPSNLTSADHLSRSPSRGTSITQNSDASSMYASSSPSSKPRNKSLPPIPTTPSPVASMVASSPLGASSSQVSISSPDQSAGPAAVTNLAPVIPPPPSLPPPSPTPSQKAKAPPARGRLPPALNINHSNISAAERAVAVNGADTNSDNSPASLSHQEVEVPVAITNPAPAANGHDHTNSFSYKDDQFTGRASDIFRGTSVLGSPPPYYSVVGDGTKPVDNTPASNLSQAQSTITSSNYVPQTSTVAGPSTSTGEWTNSLEHRTPLVRGDSTLSRSRMRPPLPAGPRRPSQMMNSLPPQRDRAGSVTSISSSAHASNPLVQAVRTRSEAPPVNSPKFQTPPPKWRGYTMEAAKWTFTSAQLQAIVSRAIRQSAEASSIRLLRLDVLDNEIPEEIRRLEAQRTDLKTRYKVLTRRRTATLESLASHVSGADEESPTHGLRLVEELKELAIALDRIAEELHSVDAQLDHLSSLTHIHTGSALAMALRKLNASFLKQMTENQVLRNQIQTLEAERDEAWQQAEFVANEYDRHLNDSLSSKRSSRVSAKRKSSVRVSKAGLRTPSQRLSQISSLGLTPSSAKSPLLRLDRVPPVPPIPKRRPHELSADSPLKSSAALSLSGMTPTSETRAMIQAQDELYAMLGLSNPERPLRRSLSFSMLQEQSPGIPGQPLLSPRRLSSSGRGTSWRRSSLPGDNALAETYNAMAADRNAILATIDMLSSTD</sequence>
<dbReference type="Proteomes" id="UP000284706">
    <property type="component" value="Unassembled WGS sequence"/>
</dbReference>
<accession>A0A409VVS1</accession>
<keyword evidence="1" id="KW-0175">Coiled coil</keyword>
<feature type="compositionally biased region" description="Basic and acidic residues" evidence="2">
    <location>
        <begin position="326"/>
        <end position="338"/>
    </location>
</feature>
<feature type="compositionally biased region" description="Pro residues" evidence="2">
    <location>
        <begin position="882"/>
        <end position="895"/>
    </location>
</feature>
<proteinExistence type="predicted"/>